<accession>A0AAI9ED19</accession>
<evidence type="ECO:0000313" key="3">
    <source>
        <dbReference type="EMBL" id="CAK4031957.1"/>
    </source>
</evidence>
<proteinExistence type="predicted"/>
<evidence type="ECO:0000313" key="4">
    <source>
        <dbReference type="Proteomes" id="UP001296104"/>
    </source>
</evidence>
<sequence length="105" mass="12404">MPTPSPSQQAPRPTPSGMAEQMSRQIHLQDLEERHHDLNDILHHRKRFLDEIRRMEKAHRNKGGARFEVEEEYLTSLGTVQDMLKRMEQELRGILREIAHVLEDE</sequence>
<dbReference type="AlphaFoldDB" id="A0AAI9ED19"/>
<organism evidence="3 4">
    <name type="scientific">Lecanosticta acicola</name>
    <dbReference type="NCBI Taxonomy" id="111012"/>
    <lineage>
        <taxon>Eukaryota</taxon>
        <taxon>Fungi</taxon>
        <taxon>Dikarya</taxon>
        <taxon>Ascomycota</taxon>
        <taxon>Pezizomycotina</taxon>
        <taxon>Dothideomycetes</taxon>
        <taxon>Dothideomycetidae</taxon>
        <taxon>Mycosphaerellales</taxon>
        <taxon>Mycosphaerellaceae</taxon>
        <taxon>Lecanosticta</taxon>
    </lineage>
</organism>
<protein>
    <submittedName>
        <fullName evidence="3">Uncharacterized protein</fullName>
    </submittedName>
</protein>
<dbReference type="Proteomes" id="UP001296104">
    <property type="component" value="Unassembled WGS sequence"/>
</dbReference>
<gene>
    <name evidence="3" type="ORF">LECACI_7A007115</name>
</gene>
<feature type="region of interest" description="Disordered" evidence="2">
    <location>
        <begin position="1"/>
        <end position="23"/>
    </location>
</feature>
<dbReference type="EMBL" id="CAVMBE010000056">
    <property type="protein sequence ID" value="CAK4031957.1"/>
    <property type="molecule type" value="Genomic_DNA"/>
</dbReference>
<feature type="compositionally biased region" description="Polar residues" evidence="2">
    <location>
        <begin position="1"/>
        <end position="11"/>
    </location>
</feature>
<evidence type="ECO:0000256" key="2">
    <source>
        <dbReference type="SAM" id="MobiDB-lite"/>
    </source>
</evidence>
<reference evidence="3" key="1">
    <citation type="submission" date="2023-11" db="EMBL/GenBank/DDBJ databases">
        <authorList>
            <person name="Alioto T."/>
            <person name="Alioto T."/>
            <person name="Gomez Garrido J."/>
        </authorList>
    </citation>
    <scope>NUCLEOTIDE SEQUENCE</scope>
</reference>
<name>A0AAI9ED19_9PEZI</name>
<keyword evidence="1" id="KW-0175">Coiled coil</keyword>
<evidence type="ECO:0000256" key="1">
    <source>
        <dbReference type="SAM" id="Coils"/>
    </source>
</evidence>
<feature type="coiled-coil region" evidence="1">
    <location>
        <begin position="77"/>
        <end position="104"/>
    </location>
</feature>
<keyword evidence="4" id="KW-1185">Reference proteome</keyword>
<comment type="caution">
    <text evidence="3">The sequence shown here is derived from an EMBL/GenBank/DDBJ whole genome shotgun (WGS) entry which is preliminary data.</text>
</comment>